<name>A0AAN6N667_9PEZI</name>
<dbReference type="Proteomes" id="UP001303473">
    <property type="component" value="Unassembled WGS sequence"/>
</dbReference>
<comment type="caution">
    <text evidence="2">The sequence shown here is derived from an EMBL/GenBank/DDBJ whole genome shotgun (WGS) entry which is preliminary data.</text>
</comment>
<evidence type="ECO:0000313" key="2">
    <source>
        <dbReference type="EMBL" id="KAK3939134.1"/>
    </source>
</evidence>
<organism evidence="2 3">
    <name type="scientific">Diplogelasinospora grovesii</name>
    <dbReference type="NCBI Taxonomy" id="303347"/>
    <lineage>
        <taxon>Eukaryota</taxon>
        <taxon>Fungi</taxon>
        <taxon>Dikarya</taxon>
        <taxon>Ascomycota</taxon>
        <taxon>Pezizomycotina</taxon>
        <taxon>Sordariomycetes</taxon>
        <taxon>Sordariomycetidae</taxon>
        <taxon>Sordariales</taxon>
        <taxon>Diplogelasinosporaceae</taxon>
        <taxon>Diplogelasinospora</taxon>
    </lineage>
</organism>
<feature type="transmembrane region" description="Helical" evidence="1">
    <location>
        <begin position="30"/>
        <end position="51"/>
    </location>
</feature>
<keyword evidence="1" id="KW-1133">Transmembrane helix</keyword>
<gene>
    <name evidence="2" type="ORF">QBC46DRAFT_153163</name>
</gene>
<protein>
    <submittedName>
        <fullName evidence="2">Uncharacterized protein</fullName>
    </submittedName>
</protein>
<evidence type="ECO:0000313" key="3">
    <source>
        <dbReference type="Proteomes" id="UP001303473"/>
    </source>
</evidence>
<keyword evidence="1" id="KW-0472">Membrane</keyword>
<keyword evidence="3" id="KW-1185">Reference proteome</keyword>
<keyword evidence="1" id="KW-0812">Transmembrane</keyword>
<sequence>MEWGPGTREGGMTLAYIAYTTVSTTHSLSVFHLSNLFCLYGFPFNGFYMGIMMTKNVAYLTPHIGMKSLLGGFGWLVLVKKHRWMKQPSYFTIYHHHLALALARHKNIFGGTHTPTFQKKKKEKKT</sequence>
<proteinExistence type="predicted"/>
<reference evidence="3" key="1">
    <citation type="journal article" date="2023" name="Mol. Phylogenet. Evol.">
        <title>Genome-scale phylogeny and comparative genomics of the fungal order Sordariales.</title>
        <authorList>
            <person name="Hensen N."/>
            <person name="Bonometti L."/>
            <person name="Westerberg I."/>
            <person name="Brannstrom I.O."/>
            <person name="Guillou S."/>
            <person name="Cros-Aarteil S."/>
            <person name="Calhoun S."/>
            <person name="Haridas S."/>
            <person name="Kuo A."/>
            <person name="Mondo S."/>
            <person name="Pangilinan J."/>
            <person name="Riley R."/>
            <person name="LaButti K."/>
            <person name="Andreopoulos B."/>
            <person name="Lipzen A."/>
            <person name="Chen C."/>
            <person name="Yan M."/>
            <person name="Daum C."/>
            <person name="Ng V."/>
            <person name="Clum A."/>
            <person name="Steindorff A."/>
            <person name="Ohm R.A."/>
            <person name="Martin F."/>
            <person name="Silar P."/>
            <person name="Natvig D.O."/>
            <person name="Lalanne C."/>
            <person name="Gautier V."/>
            <person name="Ament-Velasquez S.L."/>
            <person name="Kruys A."/>
            <person name="Hutchinson M.I."/>
            <person name="Powell A.J."/>
            <person name="Barry K."/>
            <person name="Miller A.N."/>
            <person name="Grigoriev I.V."/>
            <person name="Debuchy R."/>
            <person name="Gladieux P."/>
            <person name="Hiltunen Thoren M."/>
            <person name="Johannesson H."/>
        </authorList>
    </citation>
    <scope>NUCLEOTIDE SEQUENCE [LARGE SCALE GENOMIC DNA]</scope>
    <source>
        <strain evidence="3">CBS 340.73</strain>
    </source>
</reference>
<feature type="transmembrane region" description="Helical" evidence="1">
    <location>
        <begin position="57"/>
        <end position="79"/>
    </location>
</feature>
<dbReference type="EMBL" id="MU853816">
    <property type="protein sequence ID" value="KAK3939134.1"/>
    <property type="molecule type" value="Genomic_DNA"/>
</dbReference>
<accession>A0AAN6N667</accession>
<dbReference type="AlphaFoldDB" id="A0AAN6N667"/>
<evidence type="ECO:0000256" key="1">
    <source>
        <dbReference type="SAM" id="Phobius"/>
    </source>
</evidence>